<proteinExistence type="predicted"/>
<feature type="transmembrane region" description="Helical" evidence="1">
    <location>
        <begin position="69"/>
        <end position="91"/>
    </location>
</feature>
<dbReference type="Proteomes" id="UP001482513">
    <property type="component" value="Unassembled WGS sequence"/>
</dbReference>
<protein>
    <submittedName>
        <fullName evidence="2">DUF2243 domain-containing protein</fullName>
    </submittedName>
</protein>
<comment type="caution">
    <text evidence="2">The sequence shown here is derived from an EMBL/GenBank/DDBJ whole genome shotgun (WGS) entry which is preliminary data.</text>
</comment>
<dbReference type="Pfam" id="PF10002">
    <property type="entry name" value="DUF2243"/>
    <property type="match status" value="1"/>
</dbReference>
<keyword evidence="3" id="KW-1185">Reference proteome</keyword>
<reference evidence="2 3" key="1">
    <citation type="submission" date="2022-04" db="EMBL/GenBank/DDBJ databases">
        <title>Positive selection, recombination, and allopatry shape intraspecific diversity of widespread and dominant cyanobacteria.</title>
        <authorList>
            <person name="Wei J."/>
            <person name="Shu W."/>
            <person name="Hu C."/>
        </authorList>
    </citation>
    <scope>NUCLEOTIDE SEQUENCE [LARGE SCALE GENOMIC DNA]</scope>
    <source>
        <strain evidence="2 3">DQ-A4</strain>
    </source>
</reference>
<evidence type="ECO:0000313" key="3">
    <source>
        <dbReference type="Proteomes" id="UP001482513"/>
    </source>
</evidence>
<evidence type="ECO:0000256" key="1">
    <source>
        <dbReference type="SAM" id="Phobius"/>
    </source>
</evidence>
<sequence>MIDSPSSGTAEKPSAFPINVRPFKVAGFLIGFGLGGFIDAIVLHMLLQWHHLVSGRVPMNTLVGLQRNVFWDGVLSAGMWLVIVVGLAVLWRGMQQVPIVPLTTSAFVGWILMGWGGFQLFDSVFFHALLGLHHIRPGPNYLVYDAAFFLIGFVLIGLGFLMTRNQIDA</sequence>
<dbReference type="EMBL" id="JAMPKX010000002">
    <property type="protein sequence ID" value="MEP0946611.1"/>
    <property type="molecule type" value="Genomic_DNA"/>
</dbReference>
<name>A0ABV0K1G6_9CYAN</name>
<keyword evidence="1" id="KW-0472">Membrane</keyword>
<accession>A0ABV0K1G6</accession>
<dbReference type="RefSeq" id="WP_190518664.1">
    <property type="nucleotide sequence ID" value="NZ_JAMPKX010000002.1"/>
</dbReference>
<keyword evidence="1" id="KW-0812">Transmembrane</keyword>
<feature type="transmembrane region" description="Helical" evidence="1">
    <location>
        <begin position="25"/>
        <end position="49"/>
    </location>
</feature>
<feature type="transmembrane region" description="Helical" evidence="1">
    <location>
        <begin position="141"/>
        <end position="161"/>
    </location>
</feature>
<keyword evidence="1" id="KW-1133">Transmembrane helix</keyword>
<evidence type="ECO:0000313" key="2">
    <source>
        <dbReference type="EMBL" id="MEP0946611.1"/>
    </source>
</evidence>
<dbReference type="InterPro" id="IPR018719">
    <property type="entry name" value="DUF2243_membrane"/>
</dbReference>
<organism evidence="2 3">
    <name type="scientific">Leptolyngbya subtilissima DQ-A4</name>
    <dbReference type="NCBI Taxonomy" id="2933933"/>
    <lineage>
        <taxon>Bacteria</taxon>
        <taxon>Bacillati</taxon>
        <taxon>Cyanobacteriota</taxon>
        <taxon>Cyanophyceae</taxon>
        <taxon>Leptolyngbyales</taxon>
        <taxon>Leptolyngbyaceae</taxon>
        <taxon>Leptolyngbya group</taxon>
        <taxon>Leptolyngbya</taxon>
    </lineage>
</organism>
<feature type="transmembrane region" description="Helical" evidence="1">
    <location>
        <begin position="98"/>
        <end position="121"/>
    </location>
</feature>
<gene>
    <name evidence="2" type="ORF">NC992_06985</name>
</gene>